<gene>
    <name evidence="1" type="ORF">FSCOSCO3_A025769</name>
</gene>
<proteinExistence type="predicted"/>
<sequence length="95" mass="11086">MRQHFNTLFREADCCEDEEIKRSKPLAVIPKVVRETNKLHLSALTDALFFIIGPEEKHEYDIFYIVNKAGYVIAFGKKCPLCRHSKAYTVHYLII</sequence>
<evidence type="ECO:0000313" key="1">
    <source>
        <dbReference type="EMBL" id="CAK6967755.1"/>
    </source>
</evidence>
<dbReference type="AlphaFoldDB" id="A0AAV1P7Z7"/>
<organism evidence="1 2">
    <name type="scientific">Scomber scombrus</name>
    <name type="common">Atlantic mackerel</name>
    <name type="synonym">Scomber vernalis</name>
    <dbReference type="NCBI Taxonomy" id="13677"/>
    <lineage>
        <taxon>Eukaryota</taxon>
        <taxon>Metazoa</taxon>
        <taxon>Chordata</taxon>
        <taxon>Craniata</taxon>
        <taxon>Vertebrata</taxon>
        <taxon>Euteleostomi</taxon>
        <taxon>Actinopterygii</taxon>
        <taxon>Neopterygii</taxon>
        <taxon>Teleostei</taxon>
        <taxon>Neoteleostei</taxon>
        <taxon>Acanthomorphata</taxon>
        <taxon>Pelagiaria</taxon>
        <taxon>Scombriformes</taxon>
        <taxon>Scombridae</taxon>
        <taxon>Scomber</taxon>
    </lineage>
</organism>
<evidence type="ECO:0000313" key="2">
    <source>
        <dbReference type="Proteomes" id="UP001314229"/>
    </source>
</evidence>
<keyword evidence="2" id="KW-1185">Reference proteome</keyword>
<dbReference type="Proteomes" id="UP001314229">
    <property type="component" value="Unassembled WGS sequence"/>
</dbReference>
<name>A0AAV1P7Z7_SCOSC</name>
<dbReference type="EMBL" id="CAWUFR010000109">
    <property type="protein sequence ID" value="CAK6967755.1"/>
    <property type="molecule type" value="Genomic_DNA"/>
</dbReference>
<comment type="caution">
    <text evidence="1">The sequence shown here is derived from an EMBL/GenBank/DDBJ whole genome shotgun (WGS) entry which is preliminary data.</text>
</comment>
<protein>
    <submittedName>
        <fullName evidence="1">Uncharacterized protein</fullName>
    </submittedName>
</protein>
<accession>A0AAV1P7Z7</accession>
<reference evidence="1 2" key="1">
    <citation type="submission" date="2024-01" db="EMBL/GenBank/DDBJ databases">
        <authorList>
            <person name="Alioto T."/>
            <person name="Alioto T."/>
            <person name="Gomez Garrido J."/>
        </authorList>
    </citation>
    <scope>NUCLEOTIDE SEQUENCE [LARGE SCALE GENOMIC DNA]</scope>
</reference>